<keyword evidence="2" id="KW-0732">Signal</keyword>
<evidence type="ECO:0000256" key="2">
    <source>
        <dbReference type="SAM" id="SignalP"/>
    </source>
</evidence>
<evidence type="ECO:0000256" key="1">
    <source>
        <dbReference type="SAM" id="MobiDB-lite"/>
    </source>
</evidence>
<sequence>MAQVPAGHWAVLTLVLLHLSAHFLPEAPPSPGLLPCALEAVCPPAWLPPHGADVCPPCPEAPPCEAAPAVCAAAEPASKESADPLGTLLAAAPGVLVALALEACPPRLRVLSGMALFPHGVEQEYSDDPVDHERVLLYPSLPPGTWAARTPDGDEFEEDFTGADPQTGPEGAALMPIGGGAPEGWPRPIYRFRAALTAEELRAAIRRGRALVEARLPGIAPETPAEVAGPGDALIEWTTFFGEVRRPASLRLRGKQSLAPLDGDRVWVVAEPTESAAVGTTVDRADPQFGFAEGPRCVEALLAEDLPGYAARRRREMGHSDFPAAEAERDGPGPAGAVDLRERLGRAAGAGGGPRPERVSGTAAPPPRGAGADGGDLCILEVDYDAQGERYKPFRTACRESSREAFPGQPIEGTASALTVCKSMERTNGDPRSWLRDFLRSKGLGDRVSHELRVLCDILVWAAVCDQVNLGGLMCLETAARRVAGLVAVYSDPAKPVWGRARLYTGAASSDDIAGQALQQFAARKIKEQQDAQVVLAFGKGPQRLFPLPRWRLPELPAAGSTRGLALRRRERLVFKMGNEAVGALNWLAGFRSGPSYFEPDAMQLELLRGRAPYDGAGCLARVAPFKMGFVSLSETVEGCPPFEDVAPPEVQRFLKGHPERVLRSDSPSSSVTPYFDPPLKRSANTCRQFIADLHRRGLIGWTRRPRCQVGLFFVEKDGGQRLRLILDARPGNLLFESPPGVALLNAEGLSRVEIALPEDLGPWSEGARRLLCGYSLHLGLADVKDCFHRLRLPGWLSEYFCLPEVPAYLRGAEGELWEGRTLERRDLGRVSHCVYVDNLGVASTDEPLVSDAIAQLVEGFDHQGLLLHGNSVGTDAEALGAEVSGAHWRTRVTQMRFWLIRQARQELETIRGLLIFLECDWALQWNDLAVATDSSLEAGAVSTVAEVGRVQERAGFREPVAAGAEGAADGARAARRGARETALEAAGFWRDERGKWRLAETAEGDSLAGARGLDPSFPEVPAAGLASTRWRTKQVQRWRFDGGILVKEARALVMGARRVAQSVFGAACRQLILSDNMSGPRRLSRLTAEQRSLDWLSRLGLVSLPPTPKLPVRDQGLQVLPQDWPRQVVADRDDGSSASDEQQVVPAFERRERELLKRATRRRRACGAEALLGSAAGEGQTFLERRSVFAPARSRYTQELEAFLGFCDRQPRRALTSAGEMDEAVVDCMNHLFFEGHESAKGGQVMAGLMFRFPESSKQGEAKTPRAWRCLRGWRKLAPGRSRRAWPLALWRGLAWRMVARNALQMAVFLLAMVSGYFRPSHLLTLTRGGVIPPAPGARRWWSLLLFPDNEP</sequence>
<proteinExistence type="predicted"/>
<feature type="region of interest" description="Disordered" evidence="1">
    <location>
        <begin position="346"/>
        <end position="374"/>
    </location>
</feature>
<dbReference type="EMBL" id="CAUYUJ010016438">
    <property type="protein sequence ID" value="CAK0865318.1"/>
    <property type="molecule type" value="Genomic_DNA"/>
</dbReference>
<evidence type="ECO:0000313" key="3">
    <source>
        <dbReference type="EMBL" id="CAK0865318.1"/>
    </source>
</evidence>
<name>A0ABN9UYF0_9DINO</name>
<keyword evidence="4" id="KW-1185">Reference proteome</keyword>
<evidence type="ECO:0008006" key="5">
    <source>
        <dbReference type="Google" id="ProtNLM"/>
    </source>
</evidence>
<evidence type="ECO:0000313" key="4">
    <source>
        <dbReference type="Proteomes" id="UP001189429"/>
    </source>
</evidence>
<gene>
    <name evidence="3" type="ORF">PCOR1329_LOCUS52881</name>
</gene>
<feature type="signal peptide" evidence="2">
    <location>
        <begin position="1"/>
        <end position="22"/>
    </location>
</feature>
<dbReference type="Proteomes" id="UP001189429">
    <property type="component" value="Unassembled WGS sequence"/>
</dbReference>
<accession>A0ABN9UYF0</accession>
<feature type="chain" id="PRO_5047049339" description="RNA-directed RNA polymerase" evidence="2">
    <location>
        <begin position="23"/>
        <end position="1353"/>
    </location>
</feature>
<organism evidence="3 4">
    <name type="scientific">Prorocentrum cordatum</name>
    <dbReference type="NCBI Taxonomy" id="2364126"/>
    <lineage>
        <taxon>Eukaryota</taxon>
        <taxon>Sar</taxon>
        <taxon>Alveolata</taxon>
        <taxon>Dinophyceae</taxon>
        <taxon>Prorocentrales</taxon>
        <taxon>Prorocentraceae</taxon>
        <taxon>Prorocentrum</taxon>
    </lineage>
</organism>
<protein>
    <recommendedName>
        <fullName evidence="5">RNA-directed RNA polymerase</fullName>
    </recommendedName>
</protein>
<reference evidence="3" key="1">
    <citation type="submission" date="2023-10" db="EMBL/GenBank/DDBJ databases">
        <authorList>
            <person name="Chen Y."/>
            <person name="Shah S."/>
            <person name="Dougan E. K."/>
            <person name="Thang M."/>
            <person name="Chan C."/>
        </authorList>
    </citation>
    <scope>NUCLEOTIDE SEQUENCE [LARGE SCALE GENOMIC DNA]</scope>
</reference>
<comment type="caution">
    <text evidence="3">The sequence shown here is derived from an EMBL/GenBank/DDBJ whole genome shotgun (WGS) entry which is preliminary data.</text>
</comment>